<dbReference type="Pfam" id="PF08174">
    <property type="entry name" value="Anillin"/>
    <property type="match status" value="1"/>
</dbReference>
<dbReference type="InterPro" id="IPR012966">
    <property type="entry name" value="AHD"/>
</dbReference>
<dbReference type="GO" id="GO:0000281">
    <property type="term" value="P:mitotic cytokinesis"/>
    <property type="evidence" value="ECO:0007669"/>
    <property type="project" value="TreeGrafter"/>
</dbReference>
<dbReference type="InterPro" id="IPR036274">
    <property type="entry name" value="HR1_rpt_sf"/>
</dbReference>
<accession>A0A8D0CQD6</accession>
<dbReference type="SUPFAM" id="SSF46585">
    <property type="entry name" value="HR1 repeat"/>
    <property type="match status" value="1"/>
</dbReference>
<dbReference type="InterPro" id="IPR051364">
    <property type="entry name" value="Cytokinesis/Rho-signaling"/>
</dbReference>
<evidence type="ECO:0000259" key="1">
    <source>
        <dbReference type="Pfam" id="PF08174"/>
    </source>
</evidence>
<protein>
    <submittedName>
        <fullName evidence="2">Rhotekin</fullName>
    </submittedName>
</protein>
<dbReference type="GO" id="GO:0000915">
    <property type="term" value="P:actomyosin contractile ring assembly"/>
    <property type="evidence" value="ECO:0007669"/>
    <property type="project" value="TreeGrafter"/>
</dbReference>
<dbReference type="AlphaFoldDB" id="A0A8D0CQD6"/>
<dbReference type="Ensembl" id="ENSSLUT00000003923.1">
    <property type="protein sequence ID" value="ENSSLUP00000003801.1"/>
    <property type="gene ID" value="ENSSLUG00000001682.1"/>
</dbReference>
<reference evidence="2" key="1">
    <citation type="submission" date="2025-08" db="UniProtKB">
        <authorList>
            <consortium name="Ensembl"/>
        </authorList>
    </citation>
    <scope>IDENTIFICATION</scope>
</reference>
<proteinExistence type="predicted"/>
<evidence type="ECO:0000313" key="3">
    <source>
        <dbReference type="Proteomes" id="UP000694568"/>
    </source>
</evidence>
<feature type="domain" description="Anillin homology" evidence="1">
    <location>
        <begin position="85"/>
        <end position="246"/>
    </location>
</feature>
<dbReference type="GO" id="GO:0031106">
    <property type="term" value="P:septin ring organization"/>
    <property type="evidence" value="ECO:0007669"/>
    <property type="project" value="TreeGrafter"/>
</dbReference>
<dbReference type="GO" id="GO:0005826">
    <property type="term" value="C:actomyosin contractile ring"/>
    <property type="evidence" value="ECO:0007669"/>
    <property type="project" value="TreeGrafter"/>
</dbReference>
<dbReference type="PANTHER" id="PTHR21538:SF19">
    <property type="entry name" value="RHOTEKIN"/>
    <property type="match status" value="1"/>
</dbReference>
<sequence length="298" mass="33238">SGDHQSFFRLKIILWRIYQIEMEVRMREGATKLLAACSRREQALEASRSLLTCNARILALLSQLQRMRKAQILQKVGRRSDGVQGYIVCMDLRIPLMWKDSEYFKNKGELQRCAVFCLLHCGTEIHDTDLVMVDRTLTDICFEDTIIFSSEVGPGFQLRVELYSSCMVEDFFPGALGPRRASRLGGSLGCSSGKKIRAAFESAAVCGSSGGNVEPGRVSPPLSPDLSTLGPKYNLLAHTTLRIEHVKEGFKTHDLSLAATEDNPFWLPLYGNMCCRLVAQPLCMIQPMISGQLKVKVT</sequence>
<dbReference type="GeneTree" id="ENSGT00940000158491"/>
<name>A0A8D0CQD6_SANLU</name>
<dbReference type="PANTHER" id="PTHR21538">
    <property type="entry name" value="ANILLIN/RHOTEKIN RTKN"/>
    <property type="match status" value="1"/>
</dbReference>
<organism evidence="2 3">
    <name type="scientific">Sander lucioperca</name>
    <name type="common">Pike-perch</name>
    <name type="synonym">Perca lucioperca</name>
    <dbReference type="NCBI Taxonomy" id="283035"/>
    <lineage>
        <taxon>Eukaryota</taxon>
        <taxon>Metazoa</taxon>
        <taxon>Chordata</taxon>
        <taxon>Craniata</taxon>
        <taxon>Vertebrata</taxon>
        <taxon>Euteleostomi</taxon>
        <taxon>Actinopterygii</taxon>
        <taxon>Neopterygii</taxon>
        <taxon>Teleostei</taxon>
        <taxon>Neoteleostei</taxon>
        <taxon>Acanthomorphata</taxon>
        <taxon>Eupercaria</taxon>
        <taxon>Perciformes</taxon>
        <taxon>Percoidei</taxon>
        <taxon>Percidae</taxon>
        <taxon>Luciopercinae</taxon>
        <taxon>Sander</taxon>
    </lineage>
</organism>
<evidence type="ECO:0000313" key="2">
    <source>
        <dbReference type="Ensembl" id="ENSSLUP00000003801.1"/>
    </source>
</evidence>
<dbReference type="Proteomes" id="UP000694568">
    <property type="component" value="Unplaced"/>
</dbReference>
<keyword evidence="3" id="KW-1185">Reference proteome</keyword>
<reference evidence="2" key="2">
    <citation type="submission" date="2025-09" db="UniProtKB">
        <authorList>
            <consortium name="Ensembl"/>
        </authorList>
    </citation>
    <scope>IDENTIFICATION</scope>
</reference>